<dbReference type="EMBL" id="GGEC01081566">
    <property type="protein sequence ID" value="MBX62050.1"/>
    <property type="molecule type" value="Transcribed_RNA"/>
</dbReference>
<protein>
    <submittedName>
        <fullName evidence="1">Uncharacterized protein</fullName>
    </submittedName>
</protein>
<dbReference type="AlphaFoldDB" id="A0A2P2Q4Z0"/>
<sequence>MFCINIVPLVLAGIDNRKKHNQMKIATKALGPDNVTAVDGV</sequence>
<accession>A0A2P2Q4Z0</accession>
<reference evidence="1" key="1">
    <citation type="submission" date="2018-02" db="EMBL/GenBank/DDBJ databases">
        <title>Rhizophora mucronata_Transcriptome.</title>
        <authorList>
            <person name="Meera S.P."/>
            <person name="Sreeshan A."/>
            <person name="Augustine A."/>
        </authorList>
    </citation>
    <scope>NUCLEOTIDE SEQUENCE</scope>
    <source>
        <tissue evidence="1">Leaf</tissue>
    </source>
</reference>
<evidence type="ECO:0000313" key="1">
    <source>
        <dbReference type="EMBL" id="MBX62050.1"/>
    </source>
</evidence>
<proteinExistence type="predicted"/>
<name>A0A2P2Q4Z0_RHIMU</name>
<organism evidence="1">
    <name type="scientific">Rhizophora mucronata</name>
    <name type="common">Asiatic mangrove</name>
    <dbReference type="NCBI Taxonomy" id="61149"/>
    <lineage>
        <taxon>Eukaryota</taxon>
        <taxon>Viridiplantae</taxon>
        <taxon>Streptophyta</taxon>
        <taxon>Embryophyta</taxon>
        <taxon>Tracheophyta</taxon>
        <taxon>Spermatophyta</taxon>
        <taxon>Magnoliopsida</taxon>
        <taxon>eudicotyledons</taxon>
        <taxon>Gunneridae</taxon>
        <taxon>Pentapetalae</taxon>
        <taxon>rosids</taxon>
        <taxon>fabids</taxon>
        <taxon>Malpighiales</taxon>
        <taxon>Rhizophoraceae</taxon>
        <taxon>Rhizophora</taxon>
    </lineage>
</organism>